<proteinExistence type="predicted"/>
<dbReference type="InParanoid" id="K2S892"/>
<dbReference type="VEuPathDB" id="FungiDB:MPH_04092"/>
<reference evidence="1 2" key="1">
    <citation type="journal article" date="2012" name="BMC Genomics">
        <title>Tools to kill: Genome of one of the most destructive plant pathogenic fungi Macrophomina phaseolina.</title>
        <authorList>
            <person name="Islam M.S."/>
            <person name="Haque M.S."/>
            <person name="Islam M.M."/>
            <person name="Emdad E.M."/>
            <person name="Halim A."/>
            <person name="Hossen Q.M.M."/>
            <person name="Hossain M.Z."/>
            <person name="Ahmed B."/>
            <person name="Rahim S."/>
            <person name="Rahman M.S."/>
            <person name="Alam M.M."/>
            <person name="Hou S."/>
            <person name="Wan X."/>
            <person name="Saito J.A."/>
            <person name="Alam M."/>
        </authorList>
    </citation>
    <scope>NUCLEOTIDE SEQUENCE [LARGE SCALE GENOMIC DNA]</scope>
    <source>
        <strain evidence="1 2">MS6</strain>
    </source>
</reference>
<protein>
    <submittedName>
        <fullName evidence="1">Uncharacterized protein</fullName>
    </submittedName>
</protein>
<evidence type="ECO:0000313" key="1">
    <source>
        <dbReference type="EMBL" id="EKG18619.1"/>
    </source>
</evidence>
<dbReference type="AlphaFoldDB" id="K2S892"/>
<dbReference type="HOGENOM" id="CLU_1496507_0_0_1"/>
<sequence>MMQHAVTPWMTSRRSFFSAHQRRLARRLGRIARRLSACPATCSMQTRALSFTRLSAATPVCAVVRGRCRALSCRRQEEQRVPGVANCPGYRAGAPRAEPVPVHLQDPGGAAEAEETGRDMQRFLCWFNDTVVRWESSRQRRRRTAVPIDFGSCFPCFGRALELALGFAPNGISYSRYLSA</sequence>
<name>K2S892_MACPH</name>
<comment type="caution">
    <text evidence="1">The sequence shown here is derived from an EMBL/GenBank/DDBJ whole genome shotgun (WGS) entry which is preliminary data.</text>
</comment>
<evidence type="ECO:0000313" key="2">
    <source>
        <dbReference type="Proteomes" id="UP000007129"/>
    </source>
</evidence>
<organism evidence="1 2">
    <name type="scientific">Macrophomina phaseolina (strain MS6)</name>
    <name type="common">Charcoal rot fungus</name>
    <dbReference type="NCBI Taxonomy" id="1126212"/>
    <lineage>
        <taxon>Eukaryota</taxon>
        <taxon>Fungi</taxon>
        <taxon>Dikarya</taxon>
        <taxon>Ascomycota</taxon>
        <taxon>Pezizomycotina</taxon>
        <taxon>Dothideomycetes</taxon>
        <taxon>Dothideomycetes incertae sedis</taxon>
        <taxon>Botryosphaeriales</taxon>
        <taxon>Botryosphaeriaceae</taxon>
        <taxon>Macrophomina</taxon>
    </lineage>
</organism>
<dbReference type="Proteomes" id="UP000007129">
    <property type="component" value="Unassembled WGS sequence"/>
</dbReference>
<gene>
    <name evidence="1" type="ORF">MPH_04092</name>
</gene>
<accession>K2S892</accession>
<dbReference type="EMBL" id="AHHD01000183">
    <property type="protein sequence ID" value="EKG18619.1"/>
    <property type="molecule type" value="Genomic_DNA"/>
</dbReference>